<feature type="transmembrane region" description="Helical" evidence="5">
    <location>
        <begin position="335"/>
        <end position="355"/>
    </location>
</feature>
<reference evidence="7 8" key="1">
    <citation type="submission" date="2020-01" db="EMBL/GenBank/DDBJ databases">
        <title>Leptobacterium flavescens.</title>
        <authorList>
            <person name="Wang G."/>
        </authorList>
    </citation>
    <scope>NUCLEOTIDE SEQUENCE [LARGE SCALE GENOMIC DNA]</scope>
    <source>
        <strain evidence="7 8">KCTC 22160</strain>
    </source>
</reference>
<protein>
    <recommendedName>
        <fullName evidence="6">O-antigen ligase-related domain-containing protein</fullName>
    </recommendedName>
</protein>
<keyword evidence="8" id="KW-1185">Reference proteome</keyword>
<evidence type="ECO:0000313" key="7">
    <source>
        <dbReference type="EMBL" id="NER13248.1"/>
    </source>
</evidence>
<evidence type="ECO:0000259" key="6">
    <source>
        <dbReference type="Pfam" id="PF04932"/>
    </source>
</evidence>
<feature type="domain" description="O-antigen ligase-related" evidence="6">
    <location>
        <begin position="196"/>
        <end position="348"/>
    </location>
</feature>
<feature type="transmembrane region" description="Helical" evidence="5">
    <location>
        <begin position="88"/>
        <end position="104"/>
    </location>
</feature>
<dbReference type="AlphaFoldDB" id="A0A6P0UMY9"/>
<name>A0A6P0UMY9_9FLAO</name>
<dbReference type="GO" id="GO:0016020">
    <property type="term" value="C:membrane"/>
    <property type="evidence" value="ECO:0007669"/>
    <property type="project" value="UniProtKB-SubCell"/>
</dbReference>
<dbReference type="InterPro" id="IPR051533">
    <property type="entry name" value="WaaL-like"/>
</dbReference>
<dbReference type="PANTHER" id="PTHR37422">
    <property type="entry name" value="TEICHURONIC ACID BIOSYNTHESIS PROTEIN TUAE"/>
    <property type="match status" value="1"/>
</dbReference>
<dbReference type="Proteomes" id="UP000468581">
    <property type="component" value="Unassembled WGS sequence"/>
</dbReference>
<feature type="transmembrane region" description="Helical" evidence="5">
    <location>
        <begin position="187"/>
        <end position="205"/>
    </location>
</feature>
<evidence type="ECO:0000256" key="4">
    <source>
        <dbReference type="ARBA" id="ARBA00023136"/>
    </source>
</evidence>
<keyword evidence="4 5" id="KW-0472">Membrane</keyword>
<feature type="transmembrane region" description="Helical" evidence="5">
    <location>
        <begin position="116"/>
        <end position="136"/>
    </location>
</feature>
<accession>A0A6P0UMY9</accession>
<evidence type="ECO:0000313" key="8">
    <source>
        <dbReference type="Proteomes" id="UP000468581"/>
    </source>
</evidence>
<evidence type="ECO:0000256" key="1">
    <source>
        <dbReference type="ARBA" id="ARBA00004141"/>
    </source>
</evidence>
<feature type="transmembrane region" description="Helical" evidence="5">
    <location>
        <begin position="12"/>
        <end position="29"/>
    </location>
</feature>
<keyword evidence="2 5" id="KW-0812">Transmembrane</keyword>
<feature type="transmembrane region" description="Helical" evidence="5">
    <location>
        <begin position="59"/>
        <end position="76"/>
    </location>
</feature>
<evidence type="ECO:0000256" key="3">
    <source>
        <dbReference type="ARBA" id="ARBA00022989"/>
    </source>
</evidence>
<feature type="transmembrane region" description="Helical" evidence="5">
    <location>
        <begin position="234"/>
        <end position="252"/>
    </location>
</feature>
<dbReference type="EMBL" id="JAABOO010000001">
    <property type="protein sequence ID" value="NER13248.1"/>
    <property type="molecule type" value="Genomic_DNA"/>
</dbReference>
<dbReference type="RefSeq" id="WP_163606242.1">
    <property type="nucleotide sequence ID" value="NZ_JAABOO010000001.1"/>
</dbReference>
<evidence type="ECO:0000256" key="2">
    <source>
        <dbReference type="ARBA" id="ARBA00022692"/>
    </source>
</evidence>
<gene>
    <name evidence="7" type="ORF">GWK08_07340</name>
</gene>
<feature type="transmembrane region" description="Helical" evidence="5">
    <location>
        <begin position="35"/>
        <end position="52"/>
    </location>
</feature>
<dbReference type="Pfam" id="PF04932">
    <property type="entry name" value="Wzy_C"/>
    <property type="match status" value="1"/>
</dbReference>
<proteinExistence type="predicted"/>
<feature type="transmembrane region" description="Helical" evidence="5">
    <location>
        <begin position="211"/>
        <end position="229"/>
    </location>
</feature>
<dbReference type="InterPro" id="IPR007016">
    <property type="entry name" value="O-antigen_ligase-rel_domated"/>
</dbReference>
<sequence length="409" mass="47930">MKNLFLQKKDVFSFFLVCLFFVSIVLTPNSVNSKVIIITLLYSLFFFNWRSLKTGLSNHYPLLLFFIICSLSLLYSDNLSLGLKRIERLTILPVSILIFSFLPLKRSSLTNILKFYVVVIFTATIYSHIITIITFINNNEPHLRNIFKLNYSYLALGKTIGLHPAYYSLYILTAIIILFHFFKKSKLLNQIFVVLGILYLSFFIIHLSSRTSIVILYVIILFNLITFLFKKKKILRGFLFLALFHIFAYLAITNIGTTKYRFQHIFGFTYYTGYTVNDGDHKLKLWSAAFHANKNVFWGNGIGDVQKALNEQYELNNLEKPLNRSYNSHNQYIEYYVGMGVMGLLAFLYILFYYLKNFYQRRNLIGLQFIISTSLLYLVECVWNRHNGIVFICFMIGLLWKLNSDYEEG</sequence>
<feature type="transmembrane region" description="Helical" evidence="5">
    <location>
        <begin position="165"/>
        <end position="182"/>
    </location>
</feature>
<organism evidence="7 8">
    <name type="scientific">Leptobacterium flavescens</name>
    <dbReference type="NCBI Taxonomy" id="472055"/>
    <lineage>
        <taxon>Bacteria</taxon>
        <taxon>Pseudomonadati</taxon>
        <taxon>Bacteroidota</taxon>
        <taxon>Flavobacteriia</taxon>
        <taxon>Flavobacteriales</taxon>
        <taxon>Flavobacteriaceae</taxon>
        <taxon>Leptobacterium</taxon>
    </lineage>
</organism>
<comment type="subcellular location">
    <subcellularLocation>
        <location evidence="1">Membrane</location>
        <topology evidence="1">Multi-pass membrane protein</topology>
    </subcellularLocation>
</comment>
<evidence type="ECO:0000256" key="5">
    <source>
        <dbReference type="SAM" id="Phobius"/>
    </source>
</evidence>
<comment type="caution">
    <text evidence="7">The sequence shown here is derived from an EMBL/GenBank/DDBJ whole genome shotgun (WGS) entry which is preliminary data.</text>
</comment>
<dbReference type="PANTHER" id="PTHR37422:SF17">
    <property type="entry name" value="O-ANTIGEN LIGASE"/>
    <property type="match status" value="1"/>
</dbReference>
<keyword evidence="3 5" id="KW-1133">Transmembrane helix</keyword>